<dbReference type="SUPFAM" id="SSF56300">
    <property type="entry name" value="Metallo-dependent phosphatases"/>
    <property type="match status" value="1"/>
</dbReference>
<dbReference type="GO" id="GO:0000166">
    <property type="term" value="F:nucleotide binding"/>
    <property type="evidence" value="ECO:0007669"/>
    <property type="project" value="UniProtKB-KW"/>
</dbReference>
<dbReference type="InterPro" id="IPR008334">
    <property type="entry name" value="5'-Nucleotdase_C"/>
</dbReference>
<sequence>MPKLRILHTNDLHSHLERWSSVAAWIKAKRAAAAADREDFLLVDIGDHADRAHPVTEALRGKGNVSLLNMLDYDAVTIGNNEGITFSKANLDAMYEQAGFSIIVSNLFHENGESSPWLKRAEILTTASGIRIGIIGVTVPYHLFYKTLGWNVTDPFTCVGELVGELRDQVDFLLCLSHLGLPDDERLAEQFPDVDLILGGHTHHVLPAGKKINDTWINQAGRNGKYVGDITVPFQTQRVGFSSGTPVIRTELVDLNIKDKAVDEKLAKLSQEAAAILNKKVASLSKEMKVNWSEPTLLTEMLAEGLREWCEAEISMVNAGVILDDLPAGEITYMDIHRICPHPINPATVMISGEQLLELIRQGQKREMVEFPLKGFGFRGKVLGALVFDGLTVTGAGRYIRAKDVLIHHRPLDKKRQYKLATVDMFTFGHIYPPISSIAEKVYYMPEFLRDVLAWKLAKAAGETGSG</sequence>
<dbReference type="Gene3D" id="3.60.21.10">
    <property type="match status" value="1"/>
</dbReference>
<dbReference type="OrthoDB" id="9793179at2"/>
<dbReference type="InterPro" id="IPR011240">
    <property type="entry name" value="Pesterase_YunD"/>
</dbReference>
<dbReference type="PANTHER" id="PTHR11575">
    <property type="entry name" value="5'-NUCLEOTIDASE-RELATED"/>
    <property type="match status" value="1"/>
</dbReference>
<dbReference type="SUPFAM" id="SSF55816">
    <property type="entry name" value="5'-nucleotidase (syn. UDP-sugar hydrolase), C-terminal domain"/>
    <property type="match status" value="1"/>
</dbReference>
<evidence type="ECO:0000259" key="3">
    <source>
        <dbReference type="Pfam" id="PF00149"/>
    </source>
</evidence>
<dbReference type="InterPro" id="IPR006179">
    <property type="entry name" value="5_nucleotidase/apyrase"/>
</dbReference>
<comment type="similarity">
    <text evidence="2">Belongs to the 5'-nucleotidase family.</text>
</comment>
<keyword evidence="2" id="KW-0547">Nucleotide-binding</keyword>
<evidence type="ECO:0000259" key="4">
    <source>
        <dbReference type="Pfam" id="PF02872"/>
    </source>
</evidence>
<dbReference type="PROSITE" id="PS00785">
    <property type="entry name" value="5_NUCLEOTIDASE_1"/>
    <property type="match status" value="1"/>
</dbReference>
<dbReference type="GO" id="GO:0046872">
    <property type="term" value="F:metal ion binding"/>
    <property type="evidence" value="ECO:0007669"/>
    <property type="project" value="InterPro"/>
</dbReference>
<dbReference type="GO" id="GO:0030288">
    <property type="term" value="C:outer membrane-bounded periplasmic space"/>
    <property type="evidence" value="ECO:0007669"/>
    <property type="project" value="TreeGrafter"/>
</dbReference>
<dbReference type="GO" id="GO:0008768">
    <property type="term" value="F:UDP-sugar diphosphatase activity"/>
    <property type="evidence" value="ECO:0007669"/>
    <property type="project" value="TreeGrafter"/>
</dbReference>
<dbReference type="InterPro" id="IPR029052">
    <property type="entry name" value="Metallo-depent_PP-like"/>
</dbReference>
<reference evidence="6" key="1">
    <citation type="submission" date="2016-10" db="EMBL/GenBank/DDBJ databases">
        <authorList>
            <person name="Varghese N."/>
            <person name="Submissions S."/>
        </authorList>
    </citation>
    <scope>NUCLEOTIDE SEQUENCE [LARGE SCALE GENOMIC DNA]</scope>
    <source>
        <strain evidence="6">SP</strain>
    </source>
</reference>
<evidence type="ECO:0000313" key="5">
    <source>
        <dbReference type="EMBL" id="SDZ60126.1"/>
    </source>
</evidence>
<accession>A0A1H3UCP9</accession>
<evidence type="ECO:0000256" key="2">
    <source>
        <dbReference type="RuleBase" id="RU362119"/>
    </source>
</evidence>
<name>A0A1H3UCP9_9BACI</name>
<dbReference type="CDD" id="cd00845">
    <property type="entry name" value="MPP_UshA_N_like"/>
    <property type="match status" value="1"/>
</dbReference>
<dbReference type="Pfam" id="PF00149">
    <property type="entry name" value="Metallophos"/>
    <property type="match status" value="1"/>
</dbReference>
<evidence type="ECO:0000256" key="1">
    <source>
        <dbReference type="ARBA" id="ARBA00022729"/>
    </source>
</evidence>
<dbReference type="PRINTS" id="PR01607">
    <property type="entry name" value="APYRASEFAMLY"/>
</dbReference>
<protein>
    <submittedName>
        <fullName evidence="5">2',3'-cyclic-nucleotide 2'-phosphodiesterase/5'-or 3'-nucleotidase, 5'-nucleotidase family</fullName>
    </submittedName>
</protein>
<dbReference type="Proteomes" id="UP000198935">
    <property type="component" value="Unassembled WGS sequence"/>
</dbReference>
<organism evidence="5 6">
    <name type="scientific">Evansella caseinilytica</name>
    <dbReference type="NCBI Taxonomy" id="1503961"/>
    <lineage>
        <taxon>Bacteria</taxon>
        <taxon>Bacillati</taxon>
        <taxon>Bacillota</taxon>
        <taxon>Bacilli</taxon>
        <taxon>Bacillales</taxon>
        <taxon>Bacillaceae</taxon>
        <taxon>Evansella</taxon>
    </lineage>
</organism>
<evidence type="ECO:0000313" key="6">
    <source>
        <dbReference type="Proteomes" id="UP000198935"/>
    </source>
</evidence>
<dbReference type="InterPro" id="IPR006146">
    <property type="entry name" value="5'-Nucleotdase_CS"/>
</dbReference>
<keyword evidence="2" id="KW-0378">Hydrolase</keyword>
<dbReference type="EMBL" id="FNPI01000020">
    <property type="protein sequence ID" value="SDZ60126.1"/>
    <property type="molecule type" value="Genomic_DNA"/>
</dbReference>
<keyword evidence="6" id="KW-1185">Reference proteome</keyword>
<dbReference type="GO" id="GO:0008253">
    <property type="term" value="F:5'-nucleotidase activity"/>
    <property type="evidence" value="ECO:0007669"/>
    <property type="project" value="TreeGrafter"/>
</dbReference>
<feature type="domain" description="5'-Nucleotidase C-terminal" evidence="4">
    <location>
        <begin position="290"/>
        <end position="425"/>
    </location>
</feature>
<keyword evidence="1" id="KW-0732">Signal</keyword>
<gene>
    <name evidence="5" type="ORF">SAMN05421736_12043</name>
</gene>
<proteinExistence type="inferred from homology"/>
<dbReference type="PIRSF" id="PIRSF036361">
    <property type="entry name" value="YunD"/>
    <property type="match status" value="1"/>
</dbReference>
<dbReference type="Gene3D" id="3.90.780.10">
    <property type="entry name" value="5'-Nucleotidase, C-terminal domain"/>
    <property type="match status" value="1"/>
</dbReference>
<dbReference type="PANTHER" id="PTHR11575:SF23">
    <property type="entry name" value="5-NUCLEOTIDASE FAMILY PROTEIN"/>
    <property type="match status" value="1"/>
</dbReference>
<dbReference type="GO" id="GO:0009166">
    <property type="term" value="P:nucleotide catabolic process"/>
    <property type="evidence" value="ECO:0007669"/>
    <property type="project" value="InterPro"/>
</dbReference>
<dbReference type="InterPro" id="IPR004843">
    <property type="entry name" value="Calcineurin-like_PHP"/>
</dbReference>
<dbReference type="STRING" id="1503961.SAMN05421736_12043"/>
<dbReference type="InterPro" id="IPR036907">
    <property type="entry name" value="5'-Nucleotdase_C_sf"/>
</dbReference>
<feature type="domain" description="Calcineurin-like phosphoesterase" evidence="3">
    <location>
        <begin position="4"/>
        <end position="204"/>
    </location>
</feature>
<dbReference type="Pfam" id="PF02872">
    <property type="entry name" value="5_nucleotid_C"/>
    <property type="match status" value="1"/>
</dbReference>
<dbReference type="AlphaFoldDB" id="A0A1H3UCP9"/>